<protein>
    <submittedName>
        <fullName evidence="2">Methyltransferase domain-containing protein</fullName>
    </submittedName>
</protein>
<evidence type="ECO:0000313" key="2">
    <source>
        <dbReference type="EMBL" id="SEL79974.1"/>
    </source>
</evidence>
<dbReference type="OrthoDB" id="9805171at2"/>
<sequence length="200" mass="21217">MDLTRQFALPSGVGGAFVGALMARRHDAQVRACVTDLAPRAGERLLEIGFGPGTGLLALAASAPDLTLAGVDPSELMLTSARRRTRRAKAPVELRQGTVQALPWADGTFDGVCAVNSVQLWQPRDASLAEVRRVLRPAGRLALSVLEEAVLPDGGSAGPHYDDELLPALAAAGFAELRAEWRATRRSRALHVRAVRSPTA</sequence>
<dbReference type="Gene3D" id="3.40.50.150">
    <property type="entry name" value="Vaccinia Virus protein VP39"/>
    <property type="match status" value="1"/>
</dbReference>
<organism evidence="2 3">
    <name type="scientific">Streptacidiphilus jiangxiensis</name>
    <dbReference type="NCBI Taxonomy" id="235985"/>
    <lineage>
        <taxon>Bacteria</taxon>
        <taxon>Bacillati</taxon>
        <taxon>Actinomycetota</taxon>
        <taxon>Actinomycetes</taxon>
        <taxon>Kitasatosporales</taxon>
        <taxon>Streptomycetaceae</taxon>
        <taxon>Streptacidiphilus</taxon>
    </lineage>
</organism>
<gene>
    <name evidence="2" type="ORF">SAMN05414137_11382</name>
</gene>
<dbReference type="InterPro" id="IPR050508">
    <property type="entry name" value="Methyltransf_Superfamily"/>
</dbReference>
<dbReference type="SUPFAM" id="SSF53335">
    <property type="entry name" value="S-adenosyl-L-methionine-dependent methyltransferases"/>
    <property type="match status" value="1"/>
</dbReference>
<keyword evidence="3" id="KW-1185">Reference proteome</keyword>
<proteinExistence type="predicted"/>
<dbReference type="RefSeq" id="WP_052438450.1">
    <property type="nucleotide sequence ID" value="NZ_BBPN01000006.1"/>
</dbReference>
<dbReference type="EMBL" id="FOAZ01000013">
    <property type="protein sequence ID" value="SEL79974.1"/>
    <property type="molecule type" value="Genomic_DNA"/>
</dbReference>
<accession>A0A1H7T6L3</accession>
<dbReference type="InterPro" id="IPR013216">
    <property type="entry name" value="Methyltransf_11"/>
</dbReference>
<feature type="domain" description="Methyltransferase type 11" evidence="1">
    <location>
        <begin position="46"/>
        <end position="142"/>
    </location>
</feature>
<dbReference type="Proteomes" id="UP000183015">
    <property type="component" value="Unassembled WGS sequence"/>
</dbReference>
<keyword evidence="2" id="KW-0489">Methyltransferase</keyword>
<dbReference type="GO" id="GO:0032259">
    <property type="term" value="P:methylation"/>
    <property type="evidence" value="ECO:0007669"/>
    <property type="project" value="UniProtKB-KW"/>
</dbReference>
<dbReference type="InterPro" id="IPR029063">
    <property type="entry name" value="SAM-dependent_MTases_sf"/>
</dbReference>
<dbReference type="PANTHER" id="PTHR42912">
    <property type="entry name" value="METHYLTRANSFERASE"/>
    <property type="match status" value="1"/>
</dbReference>
<dbReference type="eggNOG" id="COG2226">
    <property type="taxonomic scope" value="Bacteria"/>
</dbReference>
<dbReference type="GO" id="GO:0008757">
    <property type="term" value="F:S-adenosylmethionine-dependent methyltransferase activity"/>
    <property type="evidence" value="ECO:0007669"/>
    <property type="project" value="InterPro"/>
</dbReference>
<dbReference type="STRING" id="235985.SAMN05414137_11382"/>
<dbReference type="CDD" id="cd02440">
    <property type="entry name" value="AdoMet_MTases"/>
    <property type="match status" value="1"/>
</dbReference>
<reference evidence="3" key="1">
    <citation type="submission" date="2016-10" db="EMBL/GenBank/DDBJ databases">
        <authorList>
            <person name="Varghese N."/>
        </authorList>
    </citation>
    <scope>NUCLEOTIDE SEQUENCE [LARGE SCALE GENOMIC DNA]</scope>
    <source>
        <strain evidence="3">DSM 45096 / BCRC 16803 / CGMCC 4.1857 / CIP 109030 / JCM 12277 / KCTC 19219 / NBRC 100920 / 33214</strain>
    </source>
</reference>
<keyword evidence="2" id="KW-0808">Transferase</keyword>
<evidence type="ECO:0000313" key="3">
    <source>
        <dbReference type="Proteomes" id="UP000183015"/>
    </source>
</evidence>
<name>A0A1H7T6L3_STRJI</name>
<dbReference type="AlphaFoldDB" id="A0A1H7T6L3"/>
<evidence type="ECO:0000259" key="1">
    <source>
        <dbReference type="Pfam" id="PF08241"/>
    </source>
</evidence>
<dbReference type="Pfam" id="PF08241">
    <property type="entry name" value="Methyltransf_11"/>
    <property type="match status" value="1"/>
</dbReference>